<dbReference type="OrthoDB" id="9802771at2"/>
<sequence length="423" mass="46664">MAKVVIMGAGIGGVSLAYELRAELAAEHEVMVVSDSPEFQFVPSNPWVAVNWRTREQVVVELAPHFRRKNIGFSSLGVKRLHPEQKRLELNDGSSVEYDYLAIATGPRLAFDEIPGLGPEGFTQSVCHIDHAMTARADWQAFTGKPGPMVIGAAQGASCFGPAYEYAFIADAALRKLKIRDKVPMTYVTSEPYIGHMGLDGVGDSKGLLKNELRQRHIDWICNAKILEVKKDLIVVSECDENGEEKKRHELPHNYSMILPAFTGIDAVRDIEGLDNPRGFILIDDYNRNPAYPEIYAVGVCVAIAPPKPTPVPTGVPKTGYMIESMVAATVKNIQQAIRGQEPSHQATWAAICLADMGDSGAAFVAIPQIPPRNVTWARKGKWVHLAKVAFEKYHLRKVRTGSTDPVHEKFILKMMGIEKLKS</sequence>
<keyword evidence="7" id="KW-0560">Oxidoreductase</keyword>
<evidence type="ECO:0000256" key="13">
    <source>
        <dbReference type="ARBA" id="ARBA00071264"/>
    </source>
</evidence>
<proteinExistence type="inferred from homology"/>
<dbReference type="SUPFAM" id="SSF51905">
    <property type="entry name" value="FAD/NAD(P)-binding domain"/>
    <property type="match status" value="1"/>
</dbReference>
<comment type="similarity">
    <text evidence="11">Belongs to the SQRD family.</text>
</comment>
<accession>A0A3L7DV33</accession>
<dbReference type="FunFam" id="3.50.50.100:FF:000017">
    <property type="entry name" value="Sulfide-quinone reductase"/>
    <property type="match status" value="1"/>
</dbReference>
<dbReference type="EMBL" id="QRAN01000022">
    <property type="protein sequence ID" value="RLQ20645.1"/>
    <property type="molecule type" value="Genomic_DNA"/>
</dbReference>
<dbReference type="InterPro" id="IPR051169">
    <property type="entry name" value="NADH-Q_oxidoreductase"/>
</dbReference>
<evidence type="ECO:0000256" key="4">
    <source>
        <dbReference type="ARBA" id="ARBA00022719"/>
    </source>
</evidence>
<keyword evidence="8" id="KW-0472">Membrane</keyword>
<dbReference type="EC" id="1.8.5.4" evidence="12"/>
<gene>
    <name evidence="16" type="ORF">DWB85_16730</name>
</gene>
<dbReference type="InterPro" id="IPR023753">
    <property type="entry name" value="FAD/NAD-binding_dom"/>
</dbReference>
<dbReference type="GO" id="GO:0019646">
    <property type="term" value="P:aerobic electron transport chain"/>
    <property type="evidence" value="ECO:0007669"/>
    <property type="project" value="TreeGrafter"/>
</dbReference>
<dbReference type="InterPro" id="IPR036188">
    <property type="entry name" value="FAD/NAD-bd_sf"/>
</dbReference>
<dbReference type="GO" id="GO:0048038">
    <property type="term" value="F:quinone binding"/>
    <property type="evidence" value="ECO:0007669"/>
    <property type="project" value="UniProtKB-KW"/>
</dbReference>
<dbReference type="Proteomes" id="UP000265509">
    <property type="component" value="Unassembled WGS sequence"/>
</dbReference>
<organism evidence="16 17">
    <name type="scientific">Seongchinamella sediminis</name>
    <dbReference type="NCBI Taxonomy" id="2283635"/>
    <lineage>
        <taxon>Bacteria</taxon>
        <taxon>Pseudomonadati</taxon>
        <taxon>Pseudomonadota</taxon>
        <taxon>Gammaproteobacteria</taxon>
        <taxon>Cellvibrionales</taxon>
        <taxon>Halieaceae</taxon>
        <taxon>Seongchinamella</taxon>
    </lineage>
</organism>
<evidence type="ECO:0000259" key="15">
    <source>
        <dbReference type="Pfam" id="PF07992"/>
    </source>
</evidence>
<name>A0A3L7DV33_9GAMM</name>
<evidence type="ECO:0000256" key="14">
    <source>
        <dbReference type="ARBA" id="ARBA00081101"/>
    </source>
</evidence>
<dbReference type="GO" id="GO:0016020">
    <property type="term" value="C:membrane"/>
    <property type="evidence" value="ECO:0007669"/>
    <property type="project" value="UniProtKB-SubCell"/>
</dbReference>
<evidence type="ECO:0000313" key="16">
    <source>
        <dbReference type="EMBL" id="RLQ20645.1"/>
    </source>
</evidence>
<feature type="domain" description="FAD/NAD(P)-binding" evidence="15">
    <location>
        <begin position="3"/>
        <end position="306"/>
    </location>
</feature>
<dbReference type="GO" id="GO:0003955">
    <property type="term" value="F:NAD(P)H dehydrogenase (quinone) activity"/>
    <property type="evidence" value="ECO:0007669"/>
    <property type="project" value="TreeGrafter"/>
</dbReference>
<comment type="subcellular location">
    <subcellularLocation>
        <location evidence="2">Membrane</location>
        <topology evidence="2">Peripheral membrane protein</topology>
    </subcellularLocation>
</comment>
<evidence type="ECO:0000256" key="3">
    <source>
        <dbReference type="ARBA" id="ARBA00022630"/>
    </source>
</evidence>
<evidence type="ECO:0000313" key="17">
    <source>
        <dbReference type="Proteomes" id="UP000265509"/>
    </source>
</evidence>
<keyword evidence="17" id="KW-1185">Reference proteome</keyword>
<keyword evidence="6" id="KW-0274">FAD</keyword>
<comment type="catalytic activity">
    <reaction evidence="9">
        <text>n a quinone + n hydrogen sulfide + n H(+) = polysulfur(n-2) + n a quinol</text>
        <dbReference type="Rhea" id="RHEA:30239"/>
        <dbReference type="Rhea" id="RHEA-COMP:19475"/>
        <dbReference type="ChEBI" id="CHEBI:15378"/>
        <dbReference type="ChEBI" id="CHEBI:17909"/>
        <dbReference type="ChEBI" id="CHEBI:24646"/>
        <dbReference type="ChEBI" id="CHEBI:29919"/>
        <dbReference type="ChEBI" id="CHEBI:132124"/>
        <dbReference type="EC" id="1.8.5.4"/>
    </reaction>
</comment>
<dbReference type="GO" id="GO:0000166">
    <property type="term" value="F:nucleotide binding"/>
    <property type="evidence" value="ECO:0007669"/>
    <property type="project" value="UniProtKB-KW"/>
</dbReference>
<comment type="caution">
    <text evidence="16">The sequence shown here is derived from an EMBL/GenBank/DDBJ whole genome shotgun (WGS) entry which is preliminary data.</text>
</comment>
<evidence type="ECO:0000256" key="7">
    <source>
        <dbReference type="ARBA" id="ARBA00023002"/>
    </source>
</evidence>
<keyword evidence="5" id="KW-0547">Nucleotide-binding</keyword>
<evidence type="ECO:0000256" key="6">
    <source>
        <dbReference type="ARBA" id="ARBA00022827"/>
    </source>
</evidence>
<keyword evidence="4" id="KW-0874">Quinone</keyword>
<evidence type="ECO:0000256" key="11">
    <source>
        <dbReference type="ARBA" id="ARBA00060891"/>
    </source>
</evidence>
<evidence type="ECO:0000256" key="1">
    <source>
        <dbReference type="ARBA" id="ARBA00001974"/>
    </source>
</evidence>
<dbReference type="Pfam" id="PF07992">
    <property type="entry name" value="Pyr_redox_2"/>
    <property type="match status" value="1"/>
</dbReference>
<dbReference type="GO" id="GO:0070224">
    <property type="term" value="F:sulfide:quinone oxidoreductase activity"/>
    <property type="evidence" value="ECO:0007669"/>
    <property type="project" value="UniProtKB-EC"/>
</dbReference>
<evidence type="ECO:0000256" key="9">
    <source>
        <dbReference type="ARBA" id="ARBA00050821"/>
    </source>
</evidence>
<comment type="function">
    <text evidence="10">Catalyzes the oxidation of hydrogen sulfide, with the help of a quinone. Consecutive reaction cycles lead to the accumulation of a polysulfide product on the active site Cys residues; these products are released when they exceed a critical length, typically as cyclooctasulfur.</text>
</comment>
<keyword evidence="3" id="KW-0285">Flavoprotein</keyword>
<comment type="cofactor">
    <cofactor evidence="1">
        <name>FAD</name>
        <dbReference type="ChEBI" id="CHEBI:57692"/>
    </cofactor>
</comment>
<dbReference type="PANTHER" id="PTHR42913:SF6">
    <property type="entry name" value="SULFIDE-QUINONE REDUCTASE"/>
    <property type="match status" value="1"/>
</dbReference>
<evidence type="ECO:0000256" key="12">
    <source>
        <dbReference type="ARBA" id="ARBA00066453"/>
    </source>
</evidence>
<dbReference type="AlphaFoldDB" id="A0A3L7DV33"/>
<dbReference type="Gene3D" id="3.50.50.100">
    <property type="match status" value="1"/>
</dbReference>
<evidence type="ECO:0000256" key="8">
    <source>
        <dbReference type="ARBA" id="ARBA00023136"/>
    </source>
</evidence>
<reference evidence="16 17" key="1">
    <citation type="submission" date="2018-07" db="EMBL/GenBank/DDBJ databases">
        <title>Halioglobus sp. genome submission.</title>
        <authorList>
            <person name="Ye M.-Q."/>
            <person name="Du Z.-J."/>
        </authorList>
    </citation>
    <scope>NUCLEOTIDE SEQUENCE [LARGE SCALE GENOMIC DNA]</scope>
    <source>
        <strain evidence="16 17">U0301</strain>
    </source>
</reference>
<evidence type="ECO:0000256" key="2">
    <source>
        <dbReference type="ARBA" id="ARBA00004170"/>
    </source>
</evidence>
<dbReference type="RefSeq" id="WP_117956846.1">
    <property type="nucleotide sequence ID" value="NZ_QRAN01000022.1"/>
</dbReference>
<evidence type="ECO:0000256" key="5">
    <source>
        <dbReference type="ARBA" id="ARBA00022741"/>
    </source>
</evidence>
<dbReference type="PANTHER" id="PTHR42913">
    <property type="entry name" value="APOPTOSIS-INDUCING FACTOR 1"/>
    <property type="match status" value="1"/>
</dbReference>
<evidence type="ECO:0000256" key="10">
    <source>
        <dbReference type="ARBA" id="ARBA00054727"/>
    </source>
</evidence>
<protein>
    <recommendedName>
        <fullName evidence="13">Sulfide-quinone reductase</fullName>
        <ecNumber evidence="12">1.8.5.4</ecNumber>
    </recommendedName>
    <alternativeName>
        <fullName evidence="14">Sulfide:quinone oxidoreductase</fullName>
    </alternativeName>
</protein>